<organism evidence="2 3">
    <name type="scientific">Acanthaster planci</name>
    <name type="common">Crown-of-thorns starfish</name>
    <dbReference type="NCBI Taxonomy" id="133434"/>
    <lineage>
        <taxon>Eukaryota</taxon>
        <taxon>Metazoa</taxon>
        <taxon>Echinodermata</taxon>
        <taxon>Eleutherozoa</taxon>
        <taxon>Asterozoa</taxon>
        <taxon>Asteroidea</taxon>
        <taxon>Valvatacea</taxon>
        <taxon>Valvatida</taxon>
        <taxon>Acanthasteridae</taxon>
        <taxon>Acanthaster</taxon>
    </lineage>
</organism>
<protein>
    <submittedName>
        <fullName evidence="3">Ribosome-binding factor A, mitochondrial</fullName>
    </submittedName>
</protein>
<dbReference type="Proteomes" id="UP000694845">
    <property type="component" value="Unplaced"/>
</dbReference>
<dbReference type="InterPro" id="IPR015946">
    <property type="entry name" value="KH_dom-like_a/b"/>
</dbReference>
<dbReference type="InterPro" id="IPR000238">
    <property type="entry name" value="RbfA"/>
</dbReference>
<keyword evidence="2" id="KW-1185">Reference proteome</keyword>
<dbReference type="InterPro" id="IPR039212">
    <property type="entry name" value="RBFA_mitochondrial"/>
</dbReference>
<proteinExistence type="predicted"/>
<dbReference type="Gene3D" id="3.30.300.20">
    <property type="match status" value="1"/>
</dbReference>
<feature type="region of interest" description="Disordered" evidence="1">
    <location>
        <begin position="311"/>
        <end position="355"/>
    </location>
</feature>
<reference evidence="3" key="1">
    <citation type="submission" date="2025-08" db="UniProtKB">
        <authorList>
            <consortium name="RefSeq"/>
        </authorList>
    </citation>
    <scope>IDENTIFICATION</scope>
</reference>
<dbReference type="PANTHER" id="PTHR14725:SF0">
    <property type="entry name" value="RIBOSOME-BINDING FACTOR A, MITOCHONDRIAL-RELATED"/>
    <property type="match status" value="1"/>
</dbReference>
<accession>A0A8B7ZPE6</accession>
<name>A0A8B7ZPE6_ACAPL</name>
<evidence type="ECO:0000313" key="2">
    <source>
        <dbReference type="Proteomes" id="UP000694845"/>
    </source>
</evidence>
<evidence type="ECO:0000313" key="3">
    <source>
        <dbReference type="RefSeq" id="XP_022107289.1"/>
    </source>
</evidence>
<dbReference type="RefSeq" id="XP_022107289.1">
    <property type="nucleotide sequence ID" value="XM_022251597.1"/>
</dbReference>
<dbReference type="SUPFAM" id="SSF89919">
    <property type="entry name" value="Ribosome-binding factor A, RbfA"/>
    <property type="match status" value="1"/>
</dbReference>
<sequence length="355" mass="39992">MTHFVQVSKALTSCHLRRPLVGLCNFHSSLHLFKGRKSLIKLDKLLAKKKKKFYYDPMNVAQLGRLATGVSGGKVKMRSEDSIRLRTYNKILFDNINDMMTTSLISEELEELQVTVSGVRVAGDMSACRVYWQSTGVVQDDERIEKVLNRHKGPLRRALISHRVLGKIPPIFFLKDKASANLSEIDRLLAIADFGPDEEEEIELMEVELNTAVENSNSGGRMEFIQKSGKNEMDASGEAQPSLFGIDHDALNRLIKRGDVSNPFTGIHGELAEDRASDKRFQQLRAFMKKKKMGETGKKEAAFYRGELESYGSGRRGDVEIEDETAIDSEESFSDEDYDNGEDGDEFTSELPRDK</sequence>
<dbReference type="OrthoDB" id="418445at2759"/>
<gene>
    <name evidence="3" type="primary">LOC110988258</name>
</gene>
<evidence type="ECO:0000256" key="1">
    <source>
        <dbReference type="SAM" id="MobiDB-lite"/>
    </source>
</evidence>
<dbReference type="InterPro" id="IPR023799">
    <property type="entry name" value="RbfA_dom_sf"/>
</dbReference>
<dbReference type="PANTHER" id="PTHR14725">
    <property type="entry name" value="RIBOSOME-BINDING FACTOR A, MITOCHONDRIAL-RELATED"/>
    <property type="match status" value="1"/>
</dbReference>
<dbReference type="KEGG" id="aplc:110988258"/>
<dbReference type="GeneID" id="110988258"/>
<feature type="compositionally biased region" description="Acidic residues" evidence="1">
    <location>
        <begin position="320"/>
        <end position="348"/>
    </location>
</feature>
<dbReference type="Pfam" id="PF02033">
    <property type="entry name" value="RBFA"/>
    <property type="match status" value="1"/>
</dbReference>
<dbReference type="AlphaFoldDB" id="A0A8B7ZPE6"/>
<dbReference type="GO" id="GO:0006364">
    <property type="term" value="P:rRNA processing"/>
    <property type="evidence" value="ECO:0007669"/>
    <property type="project" value="InterPro"/>
</dbReference>
<dbReference type="OMA" id="GDMSACR"/>